<dbReference type="Proteomes" id="UP000620124">
    <property type="component" value="Unassembled WGS sequence"/>
</dbReference>
<gene>
    <name evidence="2" type="ORF">MVEN_02109400</name>
</gene>
<evidence type="ECO:0008006" key="4">
    <source>
        <dbReference type="Google" id="ProtNLM"/>
    </source>
</evidence>
<sequence length="398" mass="44970">MSVEELEARIAKLSVDIDLQKEVLRQLENQKSAAQRQLNAIRDPMTRLPLEISSQIFLQCLPSEGPMPEPRSAPILFLNVCNAWTEIALSTPALWAAIRLDGQDEAVEVLQRWLQRASHCSLSISLRRSLNDGVTAILWRCAKQLKHLEFYEPEHDAGSLPSLPCLQTLTIGSPLEDEFNELSLEHVMGLLRLTPNLVECGFHDISIHTPRDGPQKILLPSLRRVKFRDYGDNLLDHLSLPALEELALSLTNTSPDEFSLFLKRSLPPLRRLVLGCRSIDISFIPLNEWLRLLPSLTDLQLRTVGSGFAGNLFSALADVPSDFLPNLRSLEIQNHSWNPFPLSHPNVLRALSVRRTHLICFHLRTRHADPSPDVLYRLQQLATDGLEISVKIDGREYI</sequence>
<evidence type="ECO:0000256" key="1">
    <source>
        <dbReference type="SAM" id="Coils"/>
    </source>
</evidence>
<reference evidence="2" key="1">
    <citation type="submission" date="2020-05" db="EMBL/GenBank/DDBJ databases">
        <title>Mycena genomes resolve the evolution of fungal bioluminescence.</title>
        <authorList>
            <person name="Tsai I.J."/>
        </authorList>
    </citation>
    <scope>NUCLEOTIDE SEQUENCE</scope>
    <source>
        <strain evidence="2">CCC161011</strain>
    </source>
</reference>
<feature type="coiled-coil region" evidence="1">
    <location>
        <begin position="3"/>
        <end position="44"/>
    </location>
</feature>
<dbReference type="Gene3D" id="3.80.10.10">
    <property type="entry name" value="Ribonuclease Inhibitor"/>
    <property type="match status" value="1"/>
</dbReference>
<organism evidence="2 3">
    <name type="scientific">Mycena venus</name>
    <dbReference type="NCBI Taxonomy" id="2733690"/>
    <lineage>
        <taxon>Eukaryota</taxon>
        <taxon>Fungi</taxon>
        <taxon>Dikarya</taxon>
        <taxon>Basidiomycota</taxon>
        <taxon>Agaricomycotina</taxon>
        <taxon>Agaricomycetes</taxon>
        <taxon>Agaricomycetidae</taxon>
        <taxon>Agaricales</taxon>
        <taxon>Marasmiineae</taxon>
        <taxon>Mycenaceae</taxon>
        <taxon>Mycena</taxon>
    </lineage>
</organism>
<proteinExistence type="predicted"/>
<dbReference type="EMBL" id="JACAZI010000022">
    <property type="protein sequence ID" value="KAF7336743.1"/>
    <property type="molecule type" value="Genomic_DNA"/>
</dbReference>
<comment type="caution">
    <text evidence="2">The sequence shown here is derived from an EMBL/GenBank/DDBJ whole genome shotgun (WGS) entry which is preliminary data.</text>
</comment>
<dbReference type="OrthoDB" id="2840257at2759"/>
<name>A0A8H6X941_9AGAR</name>
<dbReference type="InterPro" id="IPR032675">
    <property type="entry name" value="LRR_dom_sf"/>
</dbReference>
<dbReference type="SUPFAM" id="SSF52047">
    <property type="entry name" value="RNI-like"/>
    <property type="match status" value="1"/>
</dbReference>
<protein>
    <recommendedName>
        <fullName evidence="4">F-box domain-containing protein</fullName>
    </recommendedName>
</protein>
<evidence type="ECO:0000313" key="3">
    <source>
        <dbReference type="Proteomes" id="UP000620124"/>
    </source>
</evidence>
<keyword evidence="1" id="KW-0175">Coiled coil</keyword>
<evidence type="ECO:0000313" key="2">
    <source>
        <dbReference type="EMBL" id="KAF7336743.1"/>
    </source>
</evidence>
<accession>A0A8H6X941</accession>
<dbReference type="AlphaFoldDB" id="A0A8H6X941"/>
<keyword evidence="3" id="KW-1185">Reference proteome</keyword>